<dbReference type="EMBL" id="JALJOR010000005">
    <property type="protein sequence ID" value="KAK9817256.1"/>
    <property type="molecule type" value="Genomic_DNA"/>
</dbReference>
<proteinExistence type="predicted"/>
<accession>A0AAW1PUD6</accession>
<gene>
    <name evidence="4" type="ORF">WJX72_011927</name>
</gene>
<keyword evidence="2" id="KW-0677">Repeat</keyword>
<dbReference type="PANTHER" id="PTHR46093:SF3">
    <property type="entry name" value="ACYL-COA-BINDING DOMAIN-CONTAINING PROTEIN 4"/>
    <property type="match status" value="1"/>
</dbReference>
<evidence type="ECO:0000256" key="2">
    <source>
        <dbReference type="ARBA" id="ARBA00022737"/>
    </source>
</evidence>
<sequence>MVNFLELDLETHRLILEELRGVDLNSVAATCTYLRQCALTGIFAERLWKVRCVELLGEGVVALHARAAPAEVDLARYWRSLWREGTDLRMVRWWREGAQEIKHHVDEADAKAAEELRATTIAAAESAAQDNEDGLGAARRAAVLVDAEENEERVRQMLRAKLARSGHRATLCGSCVLITGGILRDGSPEMDVLAVHLDTLAVTRPEVLGEVPATRFRHTANRVEIPPGSRIEEQVQAGLGAGRHHADGYTIVLFGGYNTTGQEFGGLEALWLSKDVKYVVWISLASTGNHPAPRFHHSCEAYNGGRSLVVYAGEGEAINDSTDTHAPAVYLLDVGALHWTRKATLSQTPAENPGLRSLHMSSLRTNPDNGHEELIVFGGYTQNLLMKMFVFTLDLETFWWQRSVALPPDAEYPLPQPRQRSACFKLTSTWLLVFGGSPNQGDFLSDVHKLHIPTLTWGPPVTVQGKGSKSTRRIAGHSLTGLIAFGGCVPTIMGIMPVPKADILLLGSDPTRLGMPAEADARTTSATAVASQSAPSTPFPTASSRSGDESNRSAPTASQATPSAQQAEHAAPALGQHQLWADFSKLPSPGASSHVTGYPATGGTAVADASRAARPLEHARPFHEMPGQLWRDPVSSLPPHHETPGQMWIHPATGHVYFQPAPDNDPVDQERVRASTLEWLQQIGVPSLAVRANPANPMSGRRPLGVHPHVSGLPSASGGGLAVLGQTGVDVDIGDGESGSDSGASSGDEEAVNLVGQRRVCLLQ</sequence>
<evidence type="ECO:0008006" key="6">
    <source>
        <dbReference type="Google" id="ProtNLM"/>
    </source>
</evidence>
<dbReference type="InterPro" id="IPR015915">
    <property type="entry name" value="Kelch-typ_b-propeller"/>
</dbReference>
<organism evidence="4 5">
    <name type="scientific">[Myrmecia] bisecta</name>
    <dbReference type="NCBI Taxonomy" id="41462"/>
    <lineage>
        <taxon>Eukaryota</taxon>
        <taxon>Viridiplantae</taxon>
        <taxon>Chlorophyta</taxon>
        <taxon>core chlorophytes</taxon>
        <taxon>Trebouxiophyceae</taxon>
        <taxon>Trebouxiales</taxon>
        <taxon>Trebouxiaceae</taxon>
        <taxon>Myrmecia</taxon>
    </lineage>
</organism>
<feature type="compositionally biased region" description="Low complexity" evidence="3">
    <location>
        <begin position="553"/>
        <end position="567"/>
    </location>
</feature>
<evidence type="ECO:0000313" key="4">
    <source>
        <dbReference type="EMBL" id="KAK9817256.1"/>
    </source>
</evidence>
<dbReference type="AlphaFoldDB" id="A0AAW1PUD6"/>
<feature type="compositionally biased region" description="Low complexity" evidence="3">
    <location>
        <begin position="522"/>
        <end position="545"/>
    </location>
</feature>
<evidence type="ECO:0000256" key="1">
    <source>
        <dbReference type="ARBA" id="ARBA00022441"/>
    </source>
</evidence>
<comment type="caution">
    <text evidence="4">The sequence shown here is derived from an EMBL/GenBank/DDBJ whole genome shotgun (WGS) entry which is preliminary data.</text>
</comment>
<feature type="region of interest" description="Disordered" evidence="3">
    <location>
        <begin position="729"/>
        <end position="751"/>
    </location>
</feature>
<dbReference type="SUPFAM" id="SSF117281">
    <property type="entry name" value="Kelch motif"/>
    <property type="match status" value="1"/>
</dbReference>
<feature type="region of interest" description="Disordered" evidence="3">
    <location>
        <begin position="515"/>
        <end position="572"/>
    </location>
</feature>
<evidence type="ECO:0000256" key="3">
    <source>
        <dbReference type="SAM" id="MobiDB-lite"/>
    </source>
</evidence>
<name>A0AAW1PUD6_9CHLO</name>
<reference evidence="4 5" key="1">
    <citation type="journal article" date="2024" name="Nat. Commun.">
        <title>Phylogenomics reveals the evolutionary origins of lichenization in chlorophyte algae.</title>
        <authorList>
            <person name="Puginier C."/>
            <person name="Libourel C."/>
            <person name="Otte J."/>
            <person name="Skaloud P."/>
            <person name="Haon M."/>
            <person name="Grisel S."/>
            <person name="Petersen M."/>
            <person name="Berrin J.G."/>
            <person name="Delaux P.M."/>
            <person name="Dal Grande F."/>
            <person name="Keller J."/>
        </authorList>
    </citation>
    <scope>NUCLEOTIDE SEQUENCE [LARGE SCALE GENOMIC DNA]</scope>
    <source>
        <strain evidence="4 5">SAG 2043</strain>
    </source>
</reference>
<dbReference type="Proteomes" id="UP001489004">
    <property type="component" value="Unassembled WGS sequence"/>
</dbReference>
<keyword evidence="1" id="KW-0880">Kelch repeat</keyword>
<protein>
    <recommendedName>
        <fullName evidence="6">F-box domain-containing protein</fullName>
    </recommendedName>
</protein>
<dbReference type="PANTHER" id="PTHR46093">
    <property type="entry name" value="ACYL-COA-BINDING DOMAIN-CONTAINING PROTEIN 5"/>
    <property type="match status" value="1"/>
</dbReference>
<dbReference type="Gene3D" id="2.120.10.80">
    <property type="entry name" value="Kelch-type beta propeller"/>
    <property type="match status" value="1"/>
</dbReference>
<evidence type="ECO:0000313" key="5">
    <source>
        <dbReference type="Proteomes" id="UP001489004"/>
    </source>
</evidence>
<keyword evidence="5" id="KW-1185">Reference proteome</keyword>